<keyword evidence="4" id="KW-1185">Reference proteome</keyword>
<dbReference type="KEGG" id="cfh:C1707_04750"/>
<dbReference type="InterPro" id="IPR052927">
    <property type="entry name" value="DCC_oxidoreductase"/>
</dbReference>
<dbReference type="PANTHER" id="PTHR33639">
    <property type="entry name" value="THIOL-DISULFIDE OXIDOREDUCTASE DCC"/>
    <property type="match status" value="1"/>
</dbReference>
<evidence type="ECO:0000313" key="4">
    <source>
        <dbReference type="Proteomes" id="UP000281192"/>
    </source>
</evidence>
<dbReference type="PANTHER" id="PTHR33639:SF2">
    <property type="entry name" value="DUF393 DOMAIN-CONTAINING PROTEIN"/>
    <property type="match status" value="1"/>
</dbReference>
<dbReference type="Proteomes" id="UP000281192">
    <property type="component" value="Chromosome"/>
</dbReference>
<protein>
    <submittedName>
        <fullName evidence="2">Thiol-disulfide oxidoreductase DCC family protein</fullName>
    </submittedName>
</protein>
<dbReference type="InterPro" id="IPR007263">
    <property type="entry name" value="DCC1-like"/>
</dbReference>
<reference evidence="1 4" key="2">
    <citation type="submission" date="2018-01" db="EMBL/GenBank/DDBJ databases">
        <title>Complete genome sequence of Caulobacter flavus RHGG3.</title>
        <authorList>
            <person name="Yang E."/>
        </authorList>
    </citation>
    <scope>NUCLEOTIDE SEQUENCE [LARGE SCALE GENOMIC DNA]</scope>
    <source>
        <strain evidence="1 4">RHGG3</strain>
    </source>
</reference>
<evidence type="ECO:0000313" key="1">
    <source>
        <dbReference type="EMBL" id="AYV45615.1"/>
    </source>
</evidence>
<proteinExistence type="predicted"/>
<dbReference type="EMBL" id="CP026100">
    <property type="protein sequence ID" value="AYV45615.1"/>
    <property type="molecule type" value="Genomic_DNA"/>
</dbReference>
<evidence type="ECO:0000313" key="3">
    <source>
        <dbReference type="Proteomes" id="UP000234483"/>
    </source>
</evidence>
<dbReference type="AlphaFoldDB" id="A0A2N5CSK6"/>
<accession>A0A2N5CSK6</accession>
<name>A0A2N5CSK6_9CAUL</name>
<dbReference type="Pfam" id="PF04134">
    <property type="entry name" value="DCC1-like"/>
    <property type="match status" value="1"/>
</dbReference>
<dbReference type="EMBL" id="PJRQ01000026">
    <property type="protein sequence ID" value="PLR13860.1"/>
    <property type="molecule type" value="Genomic_DNA"/>
</dbReference>
<evidence type="ECO:0000313" key="2">
    <source>
        <dbReference type="EMBL" id="PLR13860.1"/>
    </source>
</evidence>
<organism evidence="2 3">
    <name type="scientific">Caulobacter flavus</name>
    <dbReference type="NCBI Taxonomy" id="1679497"/>
    <lineage>
        <taxon>Bacteria</taxon>
        <taxon>Pseudomonadati</taxon>
        <taxon>Pseudomonadota</taxon>
        <taxon>Alphaproteobacteria</taxon>
        <taxon>Caulobacterales</taxon>
        <taxon>Caulobacteraceae</taxon>
        <taxon>Caulobacter</taxon>
    </lineage>
</organism>
<dbReference type="Proteomes" id="UP000234483">
    <property type="component" value="Unassembled WGS sequence"/>
</dbReference>
<sequence length="146" mass="15682">MPGEPPMSAPAPLWLFDGVCNLCSGSVRAVLAIDRKGIMRFTPIQSDYGRALAIAHGIDPDHPASFLYLDGGRALEKSAAILALLRRLGAPWSGLAAIVGVLPKAWLDAGYDWLAANRYRLMGKRSTCMVPTPAQRARFVLEPPAA</sequence>
<gene>
    <name evidence="1" type="ORF">C1707_04750</name>
    <name evidence="2" type="ORF">CFHF_13525</name>
</gene>
<reference evidence="2 3" key="1">
    <citation type="submission" date="2017-12" db="EMBL/GenBank/DDBJ databases">
        <title>The genome sequence of Caulobacter flavus CGMCC1 15093.</title>
        <authorList>
            <person name="Gao J."/>
            <person name="Mao X."/>
            <person name="Sun J."/>
        </authorList>
    </citation>
    <scope>NUCLEOTIDE SEQUENCE [LARGE SCALE GENOMIC DNA]</scope>
    <source>
        <strain evidence="2 3">CGMCC1 15093</strain>
    </source>
</reference>
<dbReference type="GO" id="GO:0015035">
    <property type="term" value="F:protein-disulfide reductase activity"/>
    <property type="evidence" value="ECO:0007669"/>
    <property type="project" value="InterPro"/>
</dbReference>
<dbReference type="OrthoDB" id="9785438at2"/>